<organism evidence="1 2">
    <name type="scientific">Persea americana</name>
    <name type="common">Avocado</name>
    <dbReference type="NCBI Taxonomy" id="3435"/>
    <lineage>
        <taxon>Eukaryota</taxon>
        <taxon>Viridiplantae</taxon>
        <taxon>Streptophyta</taxon>
        <taxon>Embryophyta</taxon>
        <taxon>Tracheophyta</taxon>
        <taxon>Spermatophyta</taxon>
        <taxon>Magnoliopsida</taxon>
        <taxon>Magnoliidae</taxon>
        <taxon>Laurales</taxon>
        <taxon>Lauraceae</taxon>
        <taxon>Persea</taxon>
    </lineage>
</organism>
<keyword evidence="2" id="KW-1185">Reference proteome</keyword>
<sequence length="294" mass="31449">MAVEGNAQTSSEVKKPSPQTKKLRQNGVSKDPLNLDSLLRVKKLSENAVLLSRASPLLAALWNGSNEVFLFCYWSFSFGKDWLLDLVWLGSVQSILGAGVIDADYRGPLGIILSNFSDEAFEVKASDRMAQLILEKIVKPEVLEVGDLDLTIWSSLLRVMKLSENAVLPSRPSPLSAGYNLSSAAAVTVPARGEALVPTDLSIGIPEGTCGQPPLDFALKNIHVGDGPERVINADHRGPVGVILSNHSDEAFEVKAGDRIAQLIHLEIVTPDVLKVDDLDSTAWGAGGFGSTGV</sequence>
<protein>
    <submittedName>
        <fullName evidence="1">Uncharacterized protein</fullName>
    </submittedName>
</protein>
<evidence type="ECO:0000313" key="1">
    <source>
        <dbReference type="EMBL" id="KAJ8622852.1"/>
    </source>
</evidence>
<evidence type="ECO:0000313" key="2">
    <source>
        <dbReference type="Proteomes" id="UP001234297"/>
    </source>
</evidence>
<accession>A0ACC2KP78</accession>
<comment type="caution">
    <text evidence="1">The sequence shown here is derived from an EMBL/GenBank/DDBJ whole genome shotgun (WGS) entry which is preliminary data.</text>
</comment>
<reference evidence="1 2" key="1">
    <citation type="journal article" date="2022" name="Hortic Res">
        <title>A haplotype resolved chromosomal level avocado genome allows analysis of novel avocado genes.</title>
        <authorList>
            <person name="Nath O."/>
            <person name="Fletcher S.J."/>
            <person name="Hayward A."/>
            <person name="Shaw L.M."/>
            <person name="Masouleh A.K."/>
            <person name="Furtado A."/>
            <person name="Henry R.J."/>
            <person name="Mitter N."/>
        </authorList>
    </citation>
    <scope>NUCLEOTIDE SEQUENCE [LARGE SCALE GENOMIC DNA]</scope>
    <source>
        <strain evidence="2">cv. Hass</strain>
    </source>
</reference>
<gene>
    <name evidence="1" type="ORF">MRB53_031381</name>
</gene>
<name>A0ACC2KP78_PERAE</name>
<dbReference type="EMBL" id="CM056818">
    <property type="protein sequence ID" value="KAJ8622852.1"/>
    <property type="molecule type" value="Genomic_DNA"/>
</dbReference>
<proteinExistence type="predicted"/>
<dbReference type="Proteomes" id="UP001234297">
    <property type="component" value="Chromosome 10"/>
</dbReference>